<protein>
    <submittedName>
        <fullName evidence="3">Por secretion system C-terminal sorting domain-containing protein</fullName>
    </submittedName>
</protein>
<dbReference type="Proteomes" id="UP000184474">
    <property type="component" value="Unassembled WGS sequence"/>
</dbReference>
<dbReference type="NCBIfam" id="TIGR04183">
    <property type="entry name" value="Por_Secre_tail"/>
    <property type="match status" value="1"/>
</dbReference>
<dbReference type="RefSeq" id="WP_073119487.1">
    <property type="nucleotide sequence ID" value="NZ_FRAA01000001.1"/>
</dbReference>
<keyword evidence="1" id="KW-0732">Signal</keyword>
<dbReference type="STRING" id="156994.SAMN04488028_101737"/>
<proteinExistence type="predicted"/>
<evidence type="ECO:0000313" key="4">
    <source>
        <dbReference type="Proteomes" id="UP000184474"/>
    </source>
</evidence>
<dbReference type="Gene3D" id="2.40.128.720">
    <property type="match status" value="2"/>
</dbReference>
<feature type="chain" id="PRO_5009919067" evidence="1">
    <location>
        <begin position="21"/>
        <end position="463"/>
    </location>
</feature>
<feature type="domain" description="Secretion system C-terminal sorting" evidence="2">
    <location>
        <begin position="392"/>
        <end position="461"/>
    </location>
</feature>
<dbReference type="EMBL" id="FRAA01000001">
    <property type="protein sequence ID" value="SHJ63445.1"/>
    <property type="molecule type" value="Genomic_DNA"/>
</dbReference>
<dbReference type="AlphaFoldDB" id="A0A1M6KWX4"/>
<dbReference type="InterPro" id="IPR026444">
    <property type="entry name" value="Secre_tail"/>
</dbReference>
<evidence type="ECO:0000259" key="2">
    <source>
        <dbReference type="Pfam" id="PF18962"/>
    </source>
</evidence>
<gene>
    <name evidence="3" type="ORF">SAMN04488028_101737</name>
</gene>
<accession>A0A1M6KWX4</accession>
<name>A0A1M6KWX4_REIAG</name>
<reference evidence="4" key="1">
    <citation type="submission" date="2016-11" db="EMBL/GenBank/DDBJ databases">
        <authorList>
            <person name="Varghese N."/>
            <person name="Submissions S."/>
        </authorList>
    </citation>
    <scope>NUCLEOTIDE SEQUENCE [LARGE SCALE GENOMIC DNA]</scope>
    <source>
        <strain evidence="4">DSM 26134</strain>
    </source>
</reference>
<evidence type="ECO:0000313" key="3">
    <source>
        <dbReference type="EMBL" id="SHJ63445.1"/>
    </source>
</evidence>
<dbReference type="Pfam" id="PF18962">
    <property type="entry name" value="Por_Secre_tail"/>
    <property type="match status" value="1"/>
</dbReference>
<sequence length="463" mass="54381">MLKYIIFTLASLMTPFLAFSQISNSGTTPKSDISSEIKNDDTNYFNASNTNQLNEYTTSGAKLSLDSIISYSKNELTGEWDKKSFKESFLYNNYRDTVVEKSRWDNVDNEWKIVVKETKRYNELNKIICYENHLISKSKKRIDYAYTDKGDLAEIINSKWLIDSEEWLQIEKTTKYYNSNGLLQVDTSYTKYTDSDEWVLRDRKVYNYDEEGNILADTTYIKQKNAQDWEKFGTTQYEYDLGHLKKMVFARWNNESAQYIPTTKEETVYETNNWNVLEISEYKWDRTNNDWIMEVKHIYGLDSHNFLNSITNIYFDNDTTSKKNVFSFDFSIAKDEITLPSSYSNFVAFHHKITSNEYFSNELEKYREAKFYYSEDVLLAIIDKTPQGVLTVYPNPAKESLFVNFPNKCNQALFELYDIRGEKIISLSTNKGEEIKINELGQGLYIYSIICEQNRSTGKLIKD</sequence>
<feature type="signal peptide" evidence="1">
    <location>
        <begin position="1"/>
        <end position="20"/>
    </location>
</feature>
<organism evidence="3 4">
    <name type="scientific">Reichenbachiella agariperforans</name>
    <dbReference type="NCBI Taxonomy" id="156994"/>
    <lineage>
        <taxon>Bacteria</taxon>
        <taxon>Pseudomonadati</taxon>
        <taxon>Bacteroidota</taxon>
        <taxon>Cytophagia</taxon>
        <taxon>Cytophagales</taxon>
        <taxon>Reichenbachiellaceae</taxon>
        <taxon>Reichenbachiella</taxon>
    </lineage>
</organism>
<evidence type="ECO:0000256" key="1">
    <source>
        <dbReference type="SAM" id="SignalP"/>
    </source>
</evidence>
<keyword evidence="4" id="KW-1185">Reference proteome</keyword>